<feature type="region of interest" description="Disordered" evidence="4">
    <location>
        <begin position="616"/>
        <end position="635"/>
    </location>
</feature>
<feature type="repeat" description="ANK" evidence="3">
    <location>
        <begin position="145"/>
        <end position="177"/>
    </location>
</feature>
<dbReference type="SUPFAM" id="SSF48403">
    <property type="entry name" value="Ankyrin repeat"/>
    <property type="match status" value="1"/>
</dbReference>
<feature type="compositionally biased region" description="Low complexity" evidence="4">
    <location>
        <begin position="616"/>
        <end position="634"/>
    </location>
</feature>
<dbReference type="SMART" id="SM00248">
    <property type="entry name" value="ANK"/>
    <property type="match status" value="4"/>
</dbReference>
<dbReference type="PROSITE" id="PS50088">
    <property type="entry name" value="ANK_REPEAT"/>
    <property type="match status" value="1"/>
</dbReference>
<proteinExistence type="predicted"/>
<gene>
    <name evidence="5" type="ORF">D9613_007953</name>
</gene>
<keyword evidence="6" id="KW-1185">Reference proteome</keyword>
<keyword evidence="1" id="KW-0677">Repeat</keyword>
<dbReference type="PANTHER" id="PTHR24201">
    <property type="entry name" value="ANK_REP_REGION DOMAIN-CONTAINING PROTEIN"/>
    <property type="match status" value="1"/>
</dbReference>
<evidence type="ECO:0000256" key="1">
    <source>
        <dbReference type="ARBA" id="ARBA00022737"/>
    </source>
</evidence>
<protein>
    <recommendedName>
        <fullName evidence="7">Ankyrin</fullName>
    </recommendedName>
</protein>
<evidence type="ECO:0008006" key="7">
    <source>
        <dbReference type="Google" id="ProtNLM"/>
    </source>
</evidence>
<dbReference type="EMBL" id="JAACJL010000045">
    <property type="protein sequence ID" value="KAF4613720.1"/>
    <property type="molecule type" value="Genomic_DNA"/>
</dbReference>
<sequence length="965" mass="106368">MTSIREVVANSFGLHEYSLRGDDEGVRRALQNGADVNALDSRRRNAILCAIAGQDYATRFEQKFPISTKDDANTASYKSPARLNALKLLLRHPSTSLVSLHLAPESTLCVGPLGLSAFLNYPDAVRALLEETNGSVMVDGPADVCGGTALMYAARDGWMEVVQILLSHGARADARDQYHHTPIQFVIEQKERHPRILWLCETTLRWHRLLQSESEESKLCPSEGKKDLLKYLRTSAPLASDLEAPPASVFSHSAILKFNTTLLKCIRSCDLPFLYSVLFSPPPAVLSPSHLYPLSVPPLVNYPDDNGWALIHHCAAIDEPSIDMLDALYCAGADVALCTLQENYTILHVLARFAKPDTETSVQAKHSLKNFALHLIRDLQAPLGSWDKAHETCIHQAAEHGHSLELLKVLLQCDVDKSVRERKNSRGLTALQVAKPEFLCAFGFEAVRPVSVLSQYTIKPSTLTKSFSEAAAATVEAEFDIHSASKDLIANLKSFPSTTATYSTDLLDIRELEASTDELENLMNSVVIFYRSRIDDTEAQIDACYSKIDIAKFSNKDLSSAAKSKLSLRGLSAIPSKRRQRGSEDSQETCVSVDCDSQCSASSRPPSSTFRTLFTTQTTSSDSSVTNSPPTDDTTWVERFARSDPVSSATIGEFLGPHARKSWPDSLKKSRSRSTTSLRLKQVLKKDNKLEDEINAAQQEHARFGSITSTKVKSWLKRMKISQKALADPFKLSVVVDVDEQKSAGVDEVELPSLRTSPTVATTPVVNRPLIKKRQDIVQTSIDNALRSAQIVLDNVNHHLQGYQDTLSVAEEYVRRTQQSISTLQKRVKQILKQRRSIIAELYAAAAATTETNAASDTQLPSSNSYALMSRTSLSSICTIYSTDSLESPISPTHVGIPTITSSSTVTLASDSSDDNDKLVNLIQRLLGRRLKAQITAAWDEIDKVEEGLKITNQVVVSLKRRAYL</sequence>
<dbReference type="Proteomes" id="UP000521872">
    <property type="component" value="Unassembled WGS sequence"/>
</dbReference>
<dbReference type="Pfam" id="PF12796">
    <property type="entry name" value="Ank_2"/>
    <property type="match status" value="1"/>
</dbReference>
<evidence type="ECO:0000256" key="4">
    <source>
        <dbReference type="SAM" id="MobiDB-lite"/>
    </source>
</evidence>
<dbReference type="InterPro" id="IPR036770">
    <property type="entry name" value="Ankyrin_rpt-contain_sf"/>
</dbReference>
<dbReference type="AlphaFoldDB" id="A0A8H4QN31"/>
<accession>A0A8H4QN31</accession>
<evidence type="ECO:0000313" key="5">
    <source>
        <dbReference type="EMBL" id="KAF4613720.1"/>
    </source>
</evidence>
<comment type="caution">
    <text evidence="5">The sequence shown here is derived from an EMBL/GenBank/DDBJ whole genome shotgun (WGS) entry which is preliminary data.</text>
</comment>
<keyword evidence="2 3" id="KW-0040">ANK repeat</keyword>
<dbReference type="Gene3D" id="1.25.40.20">
    <property type="entry name" value="Ankyrin repeat-containing domain"/>
    <property type="match status" value="2"/>
</dbReference>
<organism evidence="5 6">
    <name type="scientific">Agrocybe pediades</name>
    <dbReference type="NCBI Taxonomy" id="84607"/>
    <lineage>
        <taxon>Eukaryota</taxon>
        <taxon>Fungi</taxon>
        <taxon>Dikarya</taxon>
        <taxon>Basidiomycota</taxon>
        <taxon>Agaricomycotina</taxon>
        <taxon>Agaricomycetes</taxon>
        <taxon>Agaricomycetidae</taxon>
        <taxon>Agaricales</taxon>
        <taxon>Agaricineae</taxon>
        <taxon>Strophariaceae</taxon>
        <taxon>Agrocybe</taxon>
    </lineage>
</organism>
<reference evidence="5 6" key="1">
    <citation type="submission" date="2019-12" db="EMBL/GenBank/DDBJ databases">
        <authorList>
            <person name="Floudas D."/>
            <person name="Bentzer J."/>
            <person name="Ahren D."/>
            <person name="Johansson T."/>
            <person name="Persson P."/>
            <person name="Tunlid A."/>
        </authorList>
    </citation>
    <scope>NUCLEOTIDE SEQUENCE [LARGE SCALE GENOMIC DNA]</scope>
    <source>
        <strain evidence="5 6">CBS 102.39</strain>
    </source>
</reference>
<dbReference type="InterPro" id="IPR002110">
    <property type="entry name" value="Ankyrin_rpt"/>
</dbReference>
<evidence type="ECO:0000313" key="6">
    <source>
        <dbReference type="Proteomes" id="UP000521872"/>
    </source>
</evidence>
<name>A0A8H4QN31_9AGAR</name>
<dbReference type="InterPro" id="IPR050776">
    <property type="entry name" value="Ank_Repeat/CDKN_Inhibitor"/>
</dbReference>
<evidence type="ECO:0000256" key="3">
    <source>
        <dbReference type="PROSITE-ProRule" id="PRU00023"/>
    </source>
</evidence>
<dbReference type="PROSITE" id="PS50297">
    <property type="entry name" value="ANK_REP_REGION"/>
    <property type="match status" value="1"/>
</dbReference>
<evidence type="ECO:0000256" key="2">
    <source>
        <dbReference type="ARBA" id="ARBA00023043"/>
    </source>
</evidence>